<dbReference type="Pfam" id="PF13561">
    <property type="entry name" value="adh_short_C2"/>
    <property type="match status" value="1"/>
</dbReference>
<dbReference type="Gene3D" id="3.40.50.720">
    <property type="entry name" value="NAD(P)-binding Rossmann-like Domain"/>
    <property type="match status" value="1"/>
</dbReference>
<reference evidence="5" key="1">
    <citation type="submission" date="2019-09" db="EMBL/GenBank/DDBJ databases">
        <authorList>
            <person name="Teo W.F.A."/>
            <person name="Duangmal K."/>
        </authorList>
    </citation>
    <scope>NUCLEOTIDE SEQUENCE [LARGE SCALE GENOMIC DNA]</scope>
    <source>
        <strain evidence="5">K81G1</strain>
    </source>
</reference>
<accession>A0A5N0VDI2</accession>
<dbReference type="PROSITE" id="PS00061">
    <property type="entry name" value="ADH_SHORT"/>
    <property type="match status" value="1"/>
</dbReference>
<name>A0A5N0VDI2_9PSEU</name>
<dbReference type="InterPro" id="IPR002347">
    <property type="entry name" value="SDR_fam"/>
</dbReference>
<dbReference type="CDD" id="cd05233">
    <property type="entry name" value="SDR_c"/>
    <property type="match status" value="1"/>
</dbReference>
<dbReference type="PRINTS" id="PR00080">
    <property type="entry name" value="SDRFAMILY"/>
</dbReference>
<evidence type="ECO:0000313" key="5">
    <source>
        <dbReference type="EMBL" id="KAA9164399.1"/>
    </source>
</evidence>
<dbReference type="OrthoDB" id="9803333at2"/>
<dbReference type="PRINTS" id="PR00081">
    <property type="entry name" value="GDHRDH"/>
</dbReference>
<sequence>MSRVLVTGAASGIGKACVERFIAAGCRVAVNFLPGDERGKHFVASLTAEGYDVFGAPGDISDEPSVLAMIESVVDRFGKLDALVCNAGTPGVTHVIPSSRLDLLTDDVWEKVWRTNVLGTFWCVRAAKDHLADGAGVVNTASLAGLDAPGSSMAYAASKAAVVNLTKNLARALGPHARVNAVAPGLVTSDWPLEGIAAREEATAQAALLNRVSAPDDIAGVIEFLALHATTMTGQTLTVDGGFSLADPRAGSRV</sequence>
<feature type="domain" description="Ketoreductase" evidence="4">
    <location>
        <begin position="2"/>
        <end position="194"/>
    </location>
</feature>
<dbReference type="PANTHER" id="PTHR43618:SF2">
    <property type="entry name" value="CHAIN DEHYDROGENASE, PUTATIVE (AFU_ORTHOLOGUE AFUA_6G06930)-RELATED"/>
    <property type="match status" value="1"/>
</dbReference>
<evidence type="ECO:0000256" key="1">
    <source>
        <dbReference type="ARBA" id="ARBA00006484"/>
    </source>
</evidence>
<dbReference type="Proteomes" id="UP000319769">
    <property type="component" value="Unassembled WGS sequence"/>
</dbReference>
<keyword evidence="2" id="KW-0521">NADP</keyword>
<dbReference type="EMBL" id="VMNW02000007">
    <property type="protein sequence ID" value="KAA9164399.1"/>
    <property type="molecule type" value="Genomic_DNA"/>
</dbReference>
<keyword evidence="6" id="KW-1185">Reference proteome</keyword>
<proteinExistence type="inferred from homology"/>
<comment type="similarity">
    <text evidence="1">Belongs to the short-chain dehydrogenases/reductases (SDR) family.</text>
</comment>
<dbReference type="SMART" id="SM00822">
    <property type="entry name" value="PKS_KR"/>
    <property type="match status" value="1"/>
</dbReference>
<dbReference type="InterPro" id="IPR057326">
    <property type="entry name" value="KR_dom"/>
</dbReference>
<evidence type="ECO:0000259" key="4">
    <source>
        <dbReference type="SMART" id="SM00822"/>
    </source>
</evidence>
<keyword evidence="3" id="KW-0560">Oxidoreductase</keyword>
<evidence type="ECO:0000256" key="3">
    <source>
        <dbReference type="ARBA" id="ARBA00023002"/>
    </source>
</evidence>
<dbReference type="InterPro" id="IPR036291">
    <property type="entry name" value="NAD(P)-bd_dom_sf"/>
</dbReference>
<dbReference type="InterPro" id="IPR020904">
    <property type="entry name" value="Sc_DH/Rdtase_CS"/>
</dbReference>
<gene>
    <name evidence="5" type="ORF">FPZ12_007335</name>
</gene>
<evidence type="ECO:0000256" key="2">
    <source>
        <dbReference type="ARBA" id="ARBA00022857"/>
    </source>
</evidence>
<dbReference type="RefSeq" id="WP_144747049.1">
    <property type="nucleotide sequence ID" value="NZ_VMNW02000007.1"/>
</dbReference>
<comment type="caution">
    <text evidence="5">The sequence shown here is derived from an EMBL/GenBank/DDBJ whole genome shotgun (WGS) entry which is preliminary data.</text>
</comment>
<dbReference type="InterPro" id="IPR052178">
    <property type="entry name" value="Sec_Metab_Biosynth_SDR"/>
</dbReference>
<organism evidence="5 6">
    <name type="scientific">Amycolatopsis acidicola</name>
    <dbReference type="NCBI Taxonomy" id="2596893"/>
    <lineage>
        <taxon>Bacteria</taxon>
        <taxon>Bacillati</taxon>
        <taxon>Actinomycetota</taxon>
        <taxon>Actinomycetes</taxon>
        <taxon>Pseudonocardiales</taxon>
        <taxon>Pseudonocardiaceae</taxon>
        <taxon>Amycolatopsis</taxon>
    </lineage>
</organism>
<protein>
    <submittedName>
        <fullName evidence="5">SDR family oxidoreductase</fullName>
    </submittedName>
</protein>
<dbReference type="FunFam" id="3.40.50.720:FF:000084">
    <property type="entry name" value="Short-chain dehydrogenase reductase"/>
    <property type="match status" value="1"/>
</dbReference>
<dbReference type="SUPFAM" id="SSF51735">
    <property type="entry name" value="NAD(P)-binding Rossmann-fold domains"/>
    <property type="match status" value="1"/>
</dbReference>
<evidence type="ECO:0000313" key="6">
    <source>
        <dbReference type="Proteomes" id="UP000319769"/>
    </source>
</evidence>
<dbReference type="GO" id="GO:0016491">
    <property type="term" value="F:oxidoreductase activity"/>
    <property type="evidence" value="ECO:0007669"/>
    <property type="project" value="UniProtKB-KW"/>
</dbReference>
<dbReference type="PANTHER" id="PTHR43618">
    <property type="entry name" value="7-ALPHA-HYDROXYSTEROID DEHYDROGENASE"/>
    <property type="match status" value="1"/>
</dbReference>
<dbReference type="AlphaFoldDB" id="A0A5N0VDI2"/>